<keyword evidence="6 11" id="KW-0255">Endonuclease</keyword>
<evidence type="ECO:0000256" key="14">
    <source>
        <dbReference type="PIRSR" id="PIRSR004803-2"/>
    </source>
</evidence>
<evidence type="ECO:0000256" key="15">
    <source>
        <dbReference type="PIRSR" id="PIRSR004803-3"/>
    </source>
</evidence>
<dbReference type="PIRSF" id="PIRSF004803">
    <property type="entry name" value="RnjA"/>
    <property type="match status" value="1"/>
</dbReference>
<dbReference type="CDD" id="cd07714">
    <property type="entry name" value="RNaseJ_MBL-fold"/>
    <property type="match status" value="1"/>
</dbReference>
<dbReference type="InterPro" id="IPR030854">
    <property type="entry name" value="RNase_J_bac"/>
</dbReference>
<dbReference type="GO" id="GO:0008270">
    <property type="term" value="F:zinc ion binding"/>
    <property type="evidence" value="ECO:0007669"/>
    <property type="project" value="InterPro"/>
</dbReference>
<dbReference type="Gene3D" id="3.10.20.580">
    <property type="match status" value="1"/>
</dbReference>
<dbReference type="InterPro" id="IPR055132">
    <property type="entry name" value="RNase_J_b_CASP"/>
</dbReference>
<keyword evidence="4 11" id="KW-0540">Nuclease</keyword>
<feature type="binding site" evidence="14">
    <location>
        <begin position="235"/>
        <end position="237"/>
    </location>
    <ligand>
        <name>substrate</name>
    </ligand>
</feature>
<keyword evidence="8 15" id="KW-0862">Zinc</keyword>
<keyword evidence="3 11" id="KW-0698">rRNA processing</keyword>
<feature type="binding site" evidence="15">
    <location>
        <position position="78"/>
    </location>
    <ligand>
        <name>Zn(2+)</name>
        <dbReference type="ChEBI" id="CHEBI:29105"/>
        <label>2</label>
        <note>catalytic</note>
    </ligand>
</feature>
<dbReference type="Pfam" id="PF22505">
    <property type="entry name" value="RNase_J_b_CASP"/>
    <property type="match status" value="1"/>
</dbReference>
<feature type="binding site" evidence="15">
    <location>
        <position position="392"/>
    </location>
    <ligand>
        <name>Zn(2+)</name>
        <dbReference type="ChEBI" id="CHEBI:29105"/>
        <label>1</label>
        <note>catalytic</note>
    </ligand>
</feature>
<reference evidence="17 18" key="1">
    <citation type="journal article" date="2012" name="J. Bacteriol.">
        <title>Genome of Bacillus macauensis ZFHKF-1, a Long-Chain-Forming Bacterium.</title>
        <authorList>
            <person name="Cai L."/>
            <person name="Zhang T."/>
        </authorList>
    </citation>
    <scope>NUCLEOTIDE SEQUENCE [LARGE SCALE GENOMIC DNA]</scope>
    <source>
        <strain evidence="17 18">ZFHKF-1</strain>
    </source>
</reference>
<dbReference type="GO" id="GO:0004521">
    <property type="term" value="F:RNA endonuclease activity"/>
    <property type="evidence" value="ECO:0007669"/>
    <property type="project" value="UniProtKB-UniRule"/>
</dbReference>
<evidence type="ECO:0000256" key="7">
    <source>
        <dbReference type="ARBA" id="ARBA00022801"/>
    </source>
</evidence>
<evidence type="ECO:0000256" key="8">
    <source>
        <dbReference type="ARBA" id="ARBA00022833"/>
    </source>
</evidence>
<evidence type="ECO:0000256" key="4">
    <source>
        <dbReference type="ARBA" id="ARBA00022722"/>
    </source>
</evidence>
<dbReference type="InterPro" id="IPR041636">
    <property type="entry name" value="RNase_J_C"/>
</dbReference>
<evidence type="ECO:0000256" key="6">
    <source>
        <dbReference type="ARBA" id="ARBA00022759"/>
    </source>
</evidence>
<dbReference type="Gene3D" id="3.40.50.10710">
    <property type="entry name" value="Metallo-hydrolase/oxidoreductase"/>
    <property type="match status" value="1"/>
</dbReference>
<evidence type="ECO:0000313" key="17">
    <source>
        <dbReference type="EMBL" id="EIT85134.1"/>
    </source>
</evidence>
<proteinExistence type="inferred from homology"/>
<feature type="binding site" evidence="15">
    <location>
        <position position="166"/>
    </location>
    <ligand>
        <name>Zn(2+)</name>
        <dbReference type="ChEBI" id="CHEBI:29105"/>
        <label>1</label>
        <note>catalytic</note>
    </ligand>
</feature>
<dbReference type="GO" id="GO:0006397">
    <property type="term" value="P:mRNA processing"/>
    <property type="evidence" value="ECO:0007669"/>
    <property type="project" value="UniProtKB-ARBA"/>
</dbReference>
<comment type="subunit">
    <text evidence="11">Homodimer, may be a subunit of the RNA degradosome.</text>
</comment>
<gene>
    <name evidence="11" type="primary">rnj</name>
    <name evidence="17" type="ORF">A374_12580</name>
</gene>
<dbReference type="Gene3D" id="3.60.15.10">
    <property type="entry name" value="Ribonuclease Z/Hydroxyacylglutathione hydrolase-like"/>
    <property type="match status" value="1"/>
</dbReference>
<dbReference type="Pfam" id="PF17770">
    <property type="entry name" value="RNase_J_C"/>
    <property type="match status" value="1"/>
</dbReference>
<feature type="binding site" evidence="11 14">
    <location>
        <begin position="366"/>
        <end position="370"/>
    </location>
    <ligand>
        <name>substrate</name>
    </ligand>
</feature>
<keyword evidence="9 11" id="KW-0269">Exonuclease</keyword>
<feature type="binding site" evidence="15">
    <location>
        <position position="81"/>
    </location>
    <ligand>
        <name>Zn(2+)</name>
        <dbReference type="ChEBI" id="CHEBI:29105"/>
        <label>1</label>
        <note>catalytic</note>
    </ligand>
</feature>
<evidence type="ECO:0000256" key="10">
    <source>
        <dbReference type="ARBA" id="ARBA00022884"/>
    </source>
</evidence>
<sequence length="557" mass="61068">MTTKQPNMDKVKVFALGGVGEIGKNMYVVESGEDIFVLDAGLMFPQEEMLGIDIVIPDVTYLVQNEERVKGIFLTHAHEDHIGGLPYILKQLSVPVYGTKLTLGLVEAKLKEAGIHRSTKTVLVTRETVLPFGANKVSFFGTNHSIPDSVGIAVHTPQGIVVNTGDFKIDQSPIDGKHTDFARISKLANKGVLCLLSDSTNAERPGMTGSEKSVGHEIDSVFAQAKGRVIIASFASNVHRVQQIFTAAAKSNRKVVITGRSMIKVVEIASDLGYLTIEKDSIISIDQMNNYAEDRIAILTTGSQGEQMAALSRMAHKAHRQIAIRHSDTIVIAATPIPGNERSVARIVDLLMRTGAEVIFGQRKVHVSGHGSQEELKLMLSLMKPKYFIPVHGEFKMQMAHKSLALEVGVAEDHIFIVEKGEVVEFTDGVAKRFGKVPSGNVLVDGLGVGDIGNIVLRDRKLLSQDGILVVVVTISKASNQIISGPEIISRGFVYVRESEQLLQEANALVKEVLAKCMQEKVKDWSSLKSNMRDSLSQYLFEKTRRRPMIMPIIMEI</sequence>
<dbReference type="InterPro" id="IPR001279">
    <property type="entry name" value="Metallo-B-lactamas"/>
</dbReference>
<evidence type="ECO:0000256" key="2">
    <source>
        <dbReference type="ARBA" id="ARBA00022490"/>
    </source>
</evidence>
<dbReference type="GO" id="GO:0004534">
    <property type="term" value="F:5'-3' RNA exonuclease activity"/>
    <property type="evidence" value="ECO:0007669"/>
    <property type="project" value="UniProtKB-UniRule"/>
</dbReference>
<name>I8AI52_9BACL</name>
<dbReference type="SUPFAM" id="SSF56281">
    <property type="entry name" value="Metallo-hydrolase/oxidoreductase"/>
    <property type="match status" value="1"/>
</dbReference>
<dbReference type="EC" id="3.1.-.-" evidence="11 12"/>
<dbReference type="NCBIfam" id="TIGR00649">
    <property type="entry name" value="MG423"/>
    <property type="match status" value="1"/>
</dbReference>
<dbReference type="PANTHER" id="PTHR43694:SF4">
    <property type="entry name" value="RIBONUCLEASE J 2"/>
    <property type="match status" value="1"/>
</dbReference>
<feature type="binding site" evidence="15">
    <location>
        <position position="76"/>
    </location>
    <ligand>
        <name>Zn(2+)</name>
        <dbReference type="ChEBI" id="CHEBI:29105"/>
        <label>1</label>
        <note>catalytic</note>
    </ligand>
</feature>
<evidence type="ECO:0000256" key="5">
    <source>
        <dbReference type="ARBA" id="ARBA00022723"/>
    </source>
</evidence>
<feature type="active site" description="Proton acceptor" evidence="13">
    <location>
        <position position="370"/>
    </location>
</feature>
<keyword evidence="10 11" id="KW-0694">RNA-binding</keyword>
<keyword evidence="5 12" id="KW-0479">Metal-binding</keyword>
<dbReference type="eggNOG" id="COG0595">
    <property type="taxonomic scope" value="Bacteria"/>
</dbReference>
<comment type="similarity">
    <text evidence="11 12">Belongs to the metallo-beta-lactamase superfamily. RNA-metabolizing metallo-beta-lactamase-like family. Bacterial RNase J subfamily.</text>
</comment>
<dbReference type="Pfam" id="PF07521">
    <property type="entry name" value="RMMBL"/>
    <property type="match status" value="1"/>
</dbReference>
<feature type="binding site" evidence="15">
    <location>
        <position position="80"/>
    </location>
    <ligand>
        <name>Zn(2+)</name>
        <dbReference type="ChEBI" id="CHEBI:29105"/>
        <label>1</label>
        <note>catalytic</note>
    </ligand>
</feature>
<evidence type="ECO:0000256" key="1">
    <source>
        <dbReference type="ARBA" id="ARBA00004496"/>
    </source>
</evidence>
<keyword evidence="7 11" id="KW-0378">Hydrolase</keyword>
<feature type="domain" description="Metallo-beta-lactamase" evidence="16">
    <location>
        <begin position="23"/>
        <end position="216"/>
    </location>
</feature>
<dbReference type="PATRIC" id="fig|1196324.3.peg.2574"/>
<evidence type="ECO:0000256" key="3">
    <source>
        <dbReference type="ARBA" id="ARBA00022552"/>
    </source>
</evidence>
<dbReference type="InterPro" id="IPR001587">
    <property type="entry name" value="RNase_J_CS"/>
</dbReference>
<feature type="binding site" evidence="15">
    <location>
        <position position="51"/>
    </location>
    <ligand>
        <name>Ca(2+)</name>
        <dbReference type="ChEBI" id="CHEBI:29108"/>
    </ligand>
</feature>
<dbReference type="InterPro" id="IPR004613">
    <property type="entry name" value="RNase_J"/>
</dbReference>
<dbReference type="AlphaFoldDB" id="I8AI52"/>
<evidence type="ECO:0000256" key="11">
    <source>
        <dbReference type="HAMAP-Rule" id="MF_01491"/>
    </source>
</evidence>
<evidence type="ECO:0000256" key="13">
    <source>
        <dbReference type="PIRSR" id="PIRSR004803-1"/>
    </source>
</evidence>
<protein>
    <recommendedName>
        <fullName evidence="11 12">Ribonuclease J</fullName>
        <shortName evidence="11">RNase J</shortName>
        <ecNumber evidence="11 12">3.1.-.-</ecNumber>
    </recommendedName>
</protein>
<dbReference type="SMART" id="SM00849">
    <property type="entry name" value="Lactamase_B"/>
    <property type="match status" value="1"/>
</dbReference>
<comment type="caution">
    <text evidence="17">The sequence shown here is derived from an EMBL/GenBank/DDBJ whole genome shotgun (WGS) entry which is preliminary data.</text>
</comment>
<dbReference type="Pfam" id="PF00753">
    <property type="entry name" value="Lactamase_B"/>
    <property type="match status" value="1"/>
</dbReference>
<dbReference type="EMBL" id="AKKV01000027">
    <property type="protein sequence ID" value="EIT85134.1"/>
    <property type="molecule type" value="Genomic_DNA"/>
</dbReference>
<feature type="binding site" evidence="15">
    <location>
        <position position="144"/>
    </location>
    <ligand>
        <name>Zn(2+)</name>
        <dbReference type="ChEBI" id="CHEBI:29105"/>
        <label>1</label>
        <note>catalytic</note>
    </ligand>
</feature>
<evidence type="ECO:0000256" key="12">
    <source>
        <dbReference type="PIRNR" id="PIRNR004803"/>
    </source>
</evidence>
<dbReference type="InterPro" id="IPR042173">
    <property type="entry name" value="RNase_J_2"/>
</dbReference>
<organism evidence="17 18">
    <name type="scientific">Fictibacillus macauensis ZFHKF-1</name>
    <dbReference type="NCBI Taxonomy" id="1196324"/>
    <lineage>
        <taxon>Bacteria</taxon>
        <taxon>Bacillati</taxon>
        <taxon>Bacillota</taxon>
        <taxon>Bacilli</taxon>
        <taxon>Bacillales</taxon>
        <taxon>Fictibacillaceae</taxon>
        <taxon>Fictibacillus</taxon>
    </lineage>
</organism>
<dbReference type="InterPro" id="IPR036866">
    <property type="entry name" value="RibonucZ/Hydroxyglut_hydro"/>
</dbReference>
<comment type="cofactor">
    <cofactor evidence="15">
        <name>Ca(2+)</name>
        <dbReference type="ChEBI" id="CHEBI:29108"/>
    </cofactor>
    <text evidence="15">Binds 1 Ca(2+) cation per subunit. Seen in 1 crystal structure, it is not clear if it is physiologically important.</text>
</comment>
<dbReference type="InterPro" id="IPR011108">
    <property type="entry name" value="RMMBL"/>
</dbReference>
<dbReference type="GO" id="GO:0006364">
    <property type="term" value="P:rRNA processing"/>
    <property type="evidence" value="ECO:0007669"/>
    <property type="project" value="UniProtKB-UniRule"/>
</dbReference>
<dbReference type="HAMAP" id="MF_01491">
    <property type="entry name" value="RNase_J_bact"/>
    <property type="match status" value="1"/>
</dbReference>
<dbReference type="GO" id="GO:0005737">
    <property type="term" value="C:cytoplasm"/>
    <property type="evidence" value="ECO:0007669"/>
    <property type="project" value="UniProtKB-SubCell"/>
</dbReference>
<accession>I8AI52</accession>
<comment type="cofactor">
    <cofactor evidence="12 15">
        <name>Zn(2+)</name>
        <dbReference type="ChEBI" id="CHEBI:29105"/>
    </cofactor>
    <text evidence="12 15">Binds 2 Zn(2+) ions per subunit. It is not clear if Zn(2+) or Mg(2+) is physiologically important.</text>
</comment>
<dbReference type="PANTHER" id="PTHR43694">
    <property type="entry name" value="RIBONUCLEASE J"/>
    <property type="match status" value="1"/>
</dbReference>
<evidence type="ECO:0000256" key="9">
    <source>
        <dbReference type="ARBA" id="ARBA00022839"/>
    </source>
</evidence>
<keyword evidence="2 11" id="KW-0963">Cytoplasm</keyword>
<comment type="subcellular location">
    <subcellularLocation>
        <location evidence="1 11 12">Cytoplasm</location>
    </subcellularLocation>
</comment>
<feature type="binding site" evidence="15">
    <location>
        <position position="53"/>
    </location>
    <ligand>
        <name>Ca(2+)</name>
        <dbReference type="ChEBI" id="CHEBI:29108"/>
    </ligand>
</feature>
<feature type="active site" description="Proton donor" evidence="13">
    <location>
        <position position="198"/>
    </location>
</feature>
<dbReference type="PROSITE" id="PS01292">
    <property type="entry name" value="UPF0036"/>
    <property type="match status" value="1"/>
</dbReference>
<comment type="function">
    <text evidence="11">An RNase that has 5'-3' exonuclease and possibly endonuclease activity. Involved in maturation of rRNA and in some organisms also mRNA maturation and/or decay.</text>
</comment>
<evidence type="ECO:0000259" key="16">
    <source>
        <dbReference type="SMART" id="SM00849"/>
    </source>
</evidence>
<evidence type="ECO:0000313" key="18">
    <source>
        <dbReference type="Proteomes" id="UP000004080"/>
    </source>
</evidence>
<keyword evidence="18" id="KW-1185">Reference proteome</keyword>
<keyword evidence="15" id="KW-0106">Calcium</keyword>
<dbReference type="FunFam" id="3.10.20.580:FF:000001">
    <property type="entry name" value="Ribonuclease J"/>
    <property type="match status" value="1"/>
</dbReference>
<feature type="binding site" evidence="15">
    <location>
        <position position="445"/>
    </location>
    <ligand>
        <name>Ca(2+)</name>
        <dbReference type="ChEBI" id="CHEBI:29108"/>
    </ligand>
</feature>
<dbReference type="GO" id="GO:0003723">
    <property type="term" value="F:RNA binding"/>
    <property type="evidence" value="ECO:0007669"/>
    <property type="project" value="UniProtKB-UniRule"/>
</dbReference>
<dbReference type="Proteomes" id="UP000004080">
    <property type="component" value="Unassembled WGS sequence"/>
</dbReference>
<dbReference type="STRING" id="1196324.A374_12580"/>